<protein>
    <submittedName>
        <fullName evidence="3">Gfo/Idh/MocA family oxidoreductase</fullName>
    </submittedName>
</protein>
<dbReference type="Pfam" id="PF01408">
    <property type="entry name" value="GFO_IDH_MocA"/>
    <property type="match status" value="1"/>
</dbReference>
<dbReference type="SUPFAM" id="SSF55347">
    <property type="entry name" value="Glyceraldehyde-3-phosphate dehydrogenase-like, C-terminal domain"/>
    <property type="match status" value="1"/>
</dbReference>
<keyword evidence="4" id="KW-1185">Reference proteome</keyword>
<dbReference type="Gene3D" id="3.40.50.720">
    <property type="entry name" value="NAD(P)-binding Rossmann-like Domain"/>
    <property type="match status" value="1"/>
</dbReference>
<dbReference type="Gene3D" id="3.30.360.10">
    <property type="entry name" value="Dihydrodipicolinate Reductase, domain 2"/>
    <property type="match status" value="1"/>
</dbReference>
<feature type="domain" description="GFO/IDH/MocA-like oxidoreductase" evidence="2">
    <location>
        <begin position="155"/>
        <end position="277"/>
    </location>
</feature>
<evidence type="ECO:0000259" key="1">
    <source>
        <dbReference type="Pfam" id="PF01408"/>
    </source>
</evidence>
<comment type="caution">
    <text evidence="3">The sequence shown here is derived from an EMBL/GenBank/DDBJ whole genome shotgun (WGS) entry which is preliminary data.</text>
</comment>
<proteinExistence type="predicted"/>
<dbReference type="InterPro" id="IPR051450">
    <property type="entry name" value="Gfo/Idh/MocA_Oxidoreductases"/>
</dbReference>
<dbReference type="EMBL" id="BAABKX010000030">
    <property type="protein sequence ID" value="GAA5065854.1"/>
    <property type="molecule type" value="Genomic_DNA"/>
</dbReference>
<evidence type="ECO:0000313" key="3">
    <source>
        <dbReference type="EMBL" id="GAA5065854.1"/>
    </source>
</evidence>
<dbReference type="PANTHER" id="PTHR43377">
    <property type="entry name" value="BILIVERDIN REDUCTASE A"/>
    <property type="match status" value="1"/>
</dbReference>
<dbReference type="SUPFAM" id="SSF51735">
    <property type="entry name" value="NAD(P)-binding Rossmann-fold domains"/>
    <property type="match status" value="1"/>
</dbReference>
<dbReference type="InterPro" id="IPR000683">
    <property type="entry name" value="Gfo/Idh/MocA-like_OxRdtase_N"/>
</dbReference>
<reference evidence="3 4" key="1">
    <citation type="journal article" date="2019" name="Int. J. Syst. Evol. Microbiol.">
        <title>The Global Catalogue of Microorganisms (GCM) 10K type strain sequencing project: providing services to taxonomists for standard genome sequencing and annotation.</title>
        <authorList>
            <consortium name="The Broad Institute Genomics Platform"/>
            <consortium name="The Broad Institute Genome Sequencing Center for Infectious Disease"/>
            <person name="Wu L."/>
            <person name="Ma J."/>
        </authorList>
    </citation>
    <scope>NUCLEOTIDE SEQUENCE [LARGE SCALE GENOMIC DNA]</scope>
    <source>
        <strain evidence="3 4">JCM 17504</strain>
    </source>
</reference>
<dbReference type="Pfam" id="PF22725">
    <property type="entry name" value="GFO_IDH_MocA_C3"/>
    <property type="match status" value="1"/>
</dbReference>
<sequence length="361" mass="39252">MSNDSRVNMGQEIMISSETEGLETENLRAAVIGTGAIAQRLHIPAYRTSDLVDLVAVCDVEEKKAATVAEEFEIDSYYTDYIEMIESGSVDAVSVCLPNHLHKEVVCTALEHDIHVLCEKPISTSLAEADAMIDAADASEAFLMIDQTERFNPVYEKTKEVLKKGVIGDVLSVRSRFSHPGPEGWSPRSTWFTDADTSGGGALIDIGVHNADLINHLFGSVSSLSGYSDTLSMDADVEDTAVAALRFEDGTLGTFETAWRTDPESIEMQIVGEEGVLYVDKVAPSLRLELGNDCGTVDVPIPEQSKYGGPVEHFIRSARTNSEPTVTGRDGKRALEVVMGIYQSSESGQRVHFPLETEADK</sequence>
<feature type="domain" description="Gfo/Idh/MocA-like oxidoreductase N-terminal" evidence="1">
    <location>
        <begin position="27"/>
        <end position="145"/>
    </location>
</feature>
<gene>
    <name evidence="3" type="ORF">GCM10025751_57220</name>
</gene>
<dbReference type="Proteomes" id="UP001501729">
    <property type="component" value="Unassembled WGS sequence"/>
</dbReference>
<evidence type="ECO:0000259" key="2">
    <source>
        <dbReference type="Pfam" id="PF22725"/>
    </source>
</evidence>
<accession>A0AAV3USE6</accession>
<evidence type="ECO:0000313" key="4">
    <source>
        <dbReference type="Proteomes" id="UP001501729"/>
    </source>
</evidence>
<dbReference type="InterPro" id="IPR055170">
    <property type="entry name" value="GFO_IDH_MocA-like_dom"/>
</dbReference>
<name>A0AAV3USE6_9EURY</name>
<organism evidence="3 4">
    <name type="scientific">Haladaptatus pallidirubidus</name>
    <dbReference type="NCBI Taxonomy" id="1008152"/>
    <lineage>
        <taxon>Archaea</taxon>
        <taxon>Methanobacteriati</taxon>
        <taxon>Methanobacteriota</taxon>
        <taxon>Stenosarchaea group</taxon>
        <taxon>Halobacteria</taxon>
        <taxon>Halobacteriales</taxon>
        <taxon>Haladaptataceae</taxon>
        <taxon>Haladaptatus</taxon>
    </lineage>
</organism>
<dbReference type="PANTHER" id="PTHR43377:SF1">
    <property type="entry name" value="BILIVERDIN REDUCTASE A"/>
    <property type="match status" value="1"/>
</dbReference>
<dbReference type="InterPro" id="IPR036291">
    <property type="entry name" value="NAD(P)-bd_dom_sf"/>
</dbReference>
<dbReference type="AlphaFoldDB" id="A0AAV3USE6"/>
<dbReference type="GO" id="GO:0000166">
    <property type="term" value="F:nucleotide binding"/>
    <property type="evidence" value="ECO:0007669"/>
    <property type="project" value="InterPro"/>
</dbReference>